<feature type="region of interest" description="Disordered" evidence="1">
    <location>
        <begin position="1"/>
        <end position="54"/>
    </location>
</feature>
<evidence type="ECO:0000313" key="2">
    <source>
        <dbReference type="EMBL" id="KAK3761608.1"/>
    </source>
</evidence>
<reference evidence="2" key="1">
    <citation type="journal article" date="2023" name="G3 (Bethesda)">
        <title>A reference genome for the long-term kleptoplast-retaining sea slug Elysia crispata morphotype clarki.</title>
        <authorList>
            <person name="Eastman K.E."/>
            <person name="Pendleton A.L."/>
            <person name="Shaikh M.A."/>
            <person name="Suttiyut T."/>
            <person name="Ogas R."/>
            <person name="Tomko P."/>
            <person name="Gavelis G."/>
            <person name="Widhalm J.R."/>
            <person name="Wisecaver J.H."/>
        </authorList>
    </citation>
    <scope>NUCLEOTIDE SEQUENCE</scope>
    <source>
        <strain evidence="2">ECLA1</strain>
    </source>
</reference>
<comment type="caution">
    <text evidence="2">The sequence shown here is derived from an EMBL/GenBank/DDBJ whole genome shotgun (WGS) entry which is preliminary data.</text>
</comment>
<sequence length="129" mass="14377">MLDRDKMKTHKPRDKNCNSNSEEQAARPKLIHHIGNPIGRGNRRVTGANTSTSRAEMCGTPVSTGLYSPGCPAEQIEFIIVARRTILLEMIVNYMALPGRFLPAYVQRGSGHSADWLWPAFLSMFYGAK</sequence>
<dbReference type="Proteomes" id="UP001283361">
    <property type="component" value="Unassembled WGS sequence"/>
</dbReference>
<dbReference type="AlphaFoldDB" id="A0AAE1D9R8"/>
<protein>
    <submittedName>
        <fullName evidence="2">Uncharacterized protein</fullName>
    </submittedName>
</protein>
<organism evidence="2 3">
    <name type="scientific">Elysia crispata</name>
    <name type="common">lettuce slug</name>
    <dbReference type="NCBI Taxonomy" id="231223"/>
    <lineage>
        <taxon>Eukaryota</taxon>
        <taxon>Metazoa</taxon>
        <taxon>Spiralia</taxon>
        <taxon>Lophotrochozoa</taxon>
        <taxon>Mollusca</taxon>
        <taxon>Gastropoda</taxon>
        <taxon>Heterobranchia</taxon>
        <taxon>Euthyneura</taxon>
        <taxon>Panpulmonata</taxon>
        <taxon>Sacoglossa</taxon>
        <taxon>Placobranchoidea</taxon>
        <taxon>Plakobranchidae</taxon>
        <taxon>Elysia</taxon>
    </lineage>
</organism>
<gene>
    <name evidence="2" type="ORF">RRG08_040304</name>
</gene>
<name>A0AAE1D9R8_9GAST</name>
<keyword evidence="3" id="KW-1185">Reference proteome</keyword>
<proteinExistence type="predicted"/>
<accession>A0AAE1D9R8</accession>
<evidence type="ECO:0000313" key="3">
    <source>
        <dbReference type="Proteomes" id="UP001283361"/>
    </source>
</evidence>
<evidence type="ECO:0000256" key="1">
    <source>
        <dbReference type="SAM" id="MobiDB-lite"/>
    </source>
</evidence>
<dbReference type="EMBL" id="JAWDGP010004872">
    <property type="protein sequence ID" value="KAK3761608.1"/>
    <property type="molecule type" value="Genomic_DNA"/>
</dbReference>